<accession>A0A8T0MH02</accession>
<name>A0A8T0MH02_PANVG</name>
<organism evidence="2 3">
    <name type="scientific">Panicum virgatum</name>
    <name type="common">Blackwell switchgrass</name>
    <dbReference type="NCBI Taxonomy" id="38727"/>
    <lineage>
        <taxon>Eukaryota</taxon>
        <taxon>Viridiplantae</taxon>
        <taxon>Streptophyta</taxon>
        <taxon>Embryophyta</taxon>
        <taxon>Tracheophyta</taxon>
        <taxon>Spermatophyta</taxon>
        <taxon>Magnoliopsida</taxon>
        <taxon>Liliopsida</taxon>
        <taxon>Poales</taxon>
        <taxon>Poaceae</taxon>
        <taxon>PACMAD clade</taxon>
        <taxon>Panicoideae</taxon>
        <taxon>Panicodae</taxon>
        <taxon>Paniceae</taxon>
        <taxon>Panicinae</taxon>
        <taxon>Panicum</taxon>
        <taxon>Panicum sect. Hiantes</taxon>
    </lineage>
</organism>
<dbReference type="EMBL" id="CM029054">
    <property type="protein sequence ID" value="KAG2536235.1"/>
    <property type="molecule type" value="Genomic_DNA"/>
</dbReference>
<evidence type="ECO:0000313" key="3">
    <source>
        <dbReference type="Proteomes" id="UP000823388"/>
    </source>
</evidence>
<keyword evidence="3" id="KW-1185">Reference proteome</keyword>
<proteinExistence type="predicted"/>
<reference evidence="2" key="1">
    <citation type="submission" date="2020-05" db="EMBL/GenBank/DDBJ databases">
        <title>WGS assembly of Panicum virgatum.</title>
        <authorList>
            <person name="Lovell J.T."/>
            <person name="Jenkins J."/>
            <person name="Shu S."/>
            <person name="Juenger T.E."/>
            <person name="Schmutz J."/>
        </authorList>
    </citation>
    <scope>NUCLEOTIDE SEQUENCE</scope>
    <source>
        <strain evidence="2">AP13</strain>
    </source>
</reference>
<feature type="region of interest" description="Disordered" evidence="1">
    <location>
        <begin position="99"/>
        <end position="141"/>
    </location>
</feature>
<feature type="compositionally biased region" description="Low complexity" evidence="1">
    <location>
        <begin position="109"/>
        <end position="121"/>
    </location>
</feature>
<sequence>MVCPIGNSHTAVPKGWRLTARPPTCASWLAALVSVRSIQRRQPTVACSAPGCLLAAGQVAALAARPRLRRSSPKASSALPWPANSLPCAPLLGRGRLGGGCRSPPATRPASLLPACSSPAAGQARSWEMGKRGSTSVSARA</sequence>
<dbReference type="AlphaFoldDB" id="A0A8T0MH02"/>
<gene>
    <name evidence="2" type="ORF">PVAP13_9NG175792</name>
</gene>
<comment type="caution">
    <text evidence="2">The sequence shown here is derived from an EMBL/GenBank/DDBJ whole genome shotgun (WGS) entry which is preliminary data.</text>
</comment>
<evidence type="ECO:0000313" key="2">
    <source>
        <dbReference type="EMBL" id="KAG2536235.1"/>
    </source>
</evidence>
<protein>
    <submittedName>
        <fullName evidence="2">Uncharacterized protein</fullName>
    </submittedName>
</protein>
<dbReference type="Proteomes" id="UP000823388">
    <property type="component" value="Chromosome 9N"/>
</dbReference>
<evidence type="ECO:0000256" key="1">
    <source>
        <dbReference type="SAM" id="MobiDB-lite"/>
    </source>
</evidence>